<dbReference type="PANTHER" id="PTHR38595">
    <property type="entry name" value="CYTOPLASMIC PROTEIN-RELATED"/>
    <property type="match status" value="1"/>
</dbReference>
<dbReference type="InterPro" id="IPR053176">
    <property type="entry name" value="T6SS_TssE1-like"/>
</dbReference>
<dbReference type="InterPro" id="IPR017737">
    <property type="entry name" value="TssE1-like"/>
</dbReference>
<organism evidence="2 3">
    <name type="scientific">Methylobacterium goesingense</name>
    <dbReference type="NCBI Taxonomy" id="243690"/>
    <lineage>
        <taxon>Bacteria</taxon>
        <taxon>Pseudomonadati</taxon>
        <taxon>Pseudomonadota</taxon>
        <taxon>Alphaproteobacteria</taxon>
        <taxon>Hyphomicrobiales</taxon>
        <taxon>Methylobacteriaceae</taxon>
        <taxon>Methylobacterium</taxon>
    </lineage>
</organism>
<dbReference type="Pfam" id="PF04965">
    <property type="entry name" value="GPW_gp25"/>
    <property type="match status" value="1"/>
</dbReference>
<keyword evidence="3" id="KW-1185">Reference proteome</keyword>
<reference evidence="2 3" key="1">
    <citation type="submission" date="2024-06" db="EMBL/GenBank/DDBJ databases">
        <title>Genomic Encyclopedia of Type Strains, Phase IV (KMG-IV): sequencing the most valuable type-strain genomes for metagenomic binning, comparative biology and taxonomic classification.</title>
        <authorList>
            <person name="Goeker M."/>
        </authorList>
    </citation>
    <scope>NUCLEOTIDE SEQUENCE [LARGE SCALE GENOMIC DNA]</scope>
    <source>
        <strain evidence="2 3">DSM 21331</strain>
    </source>
</reference>
<accession>A0ABV2L8T7</accession>
<gene>
    <name evidence="2" type="ORF">ABID43_003823</name>
</gene>
<proteinExistence type="predicted"/>
<dbReference type="Proteomes" id="UP001549145">
    <property type="component" value="Unassembled WGS sequence"/>
</dbReference>
<dbReference type="SUPFAM" id="SSF160719">
    <property type="entry name" value="gpW/gp25-like"/>
    <property type="match status" value="1"/>
</dbReference>
<feature type="domain" description="IraD/Gp25-like" evidence="1">
    <location>
        <begin position="57"/>
        <end position="159"/>
    </location>
</feature>
<protein>
    <submittedName>
        <fullName evidence="2">Type VI secretion system protein ImpF</fullName>
    </submittedName>
</protein>
<dbReference type="NCBIfam" id="TIGR03357">
    <property type="entry name" value="VI_zyme"/>
    <property type="match status" value="1"/>
</dbReference>
<dbReference type="PANTHER" id="PTHR38595:SF1">
    <property type="entry name" value="TYPE VI SECRETION SYSTEM COMPONENT TSSE1"/>
    <property type="match status" value="1"/>
</dbReference>
<dbReference type="EMBL" id="JBEPMM010000013">
    <property type="protein sequence ID" value="MET3694264.1"/>
    <property type="molecule type" value="Genomic_DNA"/>
</dbReference>
<dbReference type="InterPro" id="IPR007048">
    <property type="entry name" value="IraD/Gp25-like"/>
</dbReference>
<comment type="caution">
    <text evidence="2">The sequence shown here is derived from an EMBL/GenBank/DDBJ whole genome shotgun (WGS) entry which is preliminary data.</text>
</comment>
<evidence type="ECO:0000313" key="3">
    <source>
        <dbReference type="Proteomes" id="UP001549145"/>
    </source>
</evidence>
<evidence type="ECO:0000313" key="2">
    <source>
        <dbReference type="EMBL" id="MET3694264.1"/>
    </source>
</evidence>
<evidence type="ECO:0000259" key="1">
    <source>
        <dbReference type="Pfam" id="PF04965"/>
    </source>
</evidence>
<name>A0ABV2L8T7_9HYPH</name>
<dbReference type="RefSeq" id="WP_238282457.1">
    <property type="nucleotide sequence ID" value="NZ_BPQL01000173.1"/>
</dbReference>
<sequence>MTRKPSARRVRIPFVEAFRSAHSQRDAREAINERDEVGERVIPGRHAIARSAMSAADLQRAVARDLEDLMNTVNFAASTDISDFPAVAFSILNYGFTDISRRSIDEQTVSEIGTEIETALAVFEPRLAANSVSAWRDRDVDPAELKLRFVVRAEIDCDPLNLPVEFIADLEQDTGKISIRYR</sequence>